<name>A0ABQ2Y9K6_9ACTN</name>
<proteinExistence type="predicted"/>
<evidence type="ECO:0000313" key="2">
    <source>
        <dbReference type="EMBL" id="GGX71273.1"/>
    </source>
</evidence>
<organism evidence="2 3">
    <name type="scientific">Streptomyces hiroshimensis</name>
    <dbReference type="NCBI Taxonomy" id="66424"/>
    <lineage>
        <taxon>Bacteria</taxon>
        <taxon>Bacillati</taxon>
        <taxon>Actinomycetota</taxon>
        <taxon>Actinomycetes</taxon>
        <taxon>Kitasatosporales</taxon>
        <taxon>Streptomycetaceae</taxon>
        <taxon>Streptomyces</taxon>
    </lineage>
</organism>
<protein>
    <submittedName>
        <fullName evidence="2">Uncharacterized protein</fullName>
    </submittedName>
</protein>
<accession>A0ABQ2Y9K6</accession>
<evidence type="ECO:0000256" key="1">
    <source>
        <dbReference type="SAM" id="MobiDB-lite"/>
    </source>
</evidence>
<dbReference type="Proteomes" id="UP000659223">
    <property type="component" value="Unassembled WGS sequence"/>
</dbReference>
<reference evidence="3" key="1">
    <citation type="journal article" date="2019" name="Int. J. Syst. Evol. Microbiol.">
        <title>The Global Catalogue of Microorganisms (GCM) 10K type strain sequencing project: providing services to taxonomists for standard genome sequencing and annotation.</title>
        <authorList>
            <consortium name="The Broad Institute Genomics Platform"/>
            <consortium name="The Broad Institute Genome Sequencing Center for Infectious Disease"/>
            <person name="Wu L."/>
            <person name="Ma J."/>
        </authorList>
    </citation>
    <scope>NUCLEOTIDE SEQUENCE [LARGE SCALE GENOMIC DNA]</scope>
    <source>
        <strain evidence="3">JCM 4586</strain>
    </source>
</reference>
<comment type="caution">
    <text evidence="2">The sequence shown here is derived from an EMBL/GenBank/DDBJ whole genome shotgun (WGS) entry which is preliminary data.</text>
</comment>
<evidence type="ECO:0000313" key="3">
    <source>
        <dbReference type="Proteomes" id="UP000659223"/>
    </source>
</evidence>
<dbReference type="EMBL" id="BMUT01000002">
    <property type="protein sequence ID" value="GGX71273.1"/>
    <property type="molecule type" value="Genomic_DNA"/>
</dbReference>
<sequence>MPASPYWWYQWDSRGRPEPSPPRPVLDPHPVSAMPAPPAKSSLRLIGMFGSPLARVDAPVPWGAAYAIARRRG</sequence>
<keyword evidence="3" id="KW-1185">Reference proteome</keyword>
<feature type="region of interest" description="Disordered" evidence="1">
    <location>
        <begin position="14"/>
        <end position="35"/>
    </location>
</feature>
<gene>
    <name evidence="2" type="ORF">GCM10010324_15500</name>
</gene>
<feature type="compositionally biased region" description="Pro residues" evidence="1">
    <location>
        <begin position="18"/>
        <end position="27"/>
    </location>
</feature>